<keyword evidence="4" id="KW-0804">Transcription</keyword>
<accession>A0A392S9B6</accession>
<keyword evidence="5" id="KW-0539">Nucleus</keyword>
<evidence type="ECO:0000256" key="1">
    <source>
        <dbReference type="ARBA" id="ARBA00004123"/>
    </source>
</evidence>
<evidence type="ECO:0000256" key="2">
    <source>
        <dbReference type="ARBA" id="ARBA00022853"/>
    </source>
</evidence>
<dbReference type="GO" id="GO:0000123">
    <property type="term" value="C:histone acetyltransferase complex"/>
    <property type="evidence" value="ECO:0007669"/>
    <property type="project" value="TreeGrafter"/>
</dbReference>
<dbReference type="PROSITE" id="PS51640">
    <property type="entry name" value="MRG"/>
    <property type="match status" value="1"/>
</dbReference>
<reference evidence="7 8" key="1">
    <citation type="journal article" date="2018" name="Front. Plant Sci.">
        <title>Red Clover (Trifolium pratense) and Zigzag Clover (T. medium) - A Picture of Genomic Similarities and Differences.</title>
        <authorList>
            <person name="Dluhosova J."/>
            <person name="Istvanek J."/>
            <person name="Nedelnik J."/>
            <person name="Repkova J."/>
        </authorList>
    </citation>
    <scope>NUCLEOTIDE SEQUENCE [LARGE SCALE GENOMIC DNA]</scope>
    <source>
        <strain evidence="8">cv. 10/8</strain>
        <tissue evidence="7">Leaf</tissue>
    </source>
</reference>
<dbReference type="Proteomes" id="UP000265520">
    <property type="component" value="Unassembled WGS sequence"/>
</dbReference>
<evidence type="ECO:0000259" key="6">
    <source>
        <dbReference type="Pfam" id="PF05712"/>
    </source>
</evidence>
<dbReference type="GO" id="GO:0005634">
    <property type="term" value="C:nucleus"/>
    <property type="evidence" value="ECO:0007669"/>
    <property type="project" value="UniProtKB-SubCell"/>
</dbReference>
<comment type="caution">
    <text evidence="7">The sequence shown here is derived from an EMBL/GenBank/DDBJ whole genome shotgun (WGS) entry which is preliminary data.</text>
</comment>
<proteinExistence type="predicted"/>
<feature type="domain" description="MRG" evidence="6">
    <location>
        <begin position="6"/>
        <end position="56"/>
    </location>
</feature>
<evidence type="ECO:0000313" key="8">
    <source>
        <dbReference type="Proteomes" id="UP000265520"/>
    </source>
</evidence>
<evidence type="ECO:0000313" key="7">
    <source>
        <dbReference type="EMBL" id="MCI45007.1"/>
    </source>
</evidence>
<dbReference type="GO" id="GO:0006355">
    <property type="term" value="P:regulation of DNA-templated transcription"/>
    <property type="evidence" value="ECO:0007669"/>
    <property type="project" value="InterPro"/>
</dbReference>
<dbReference type="Gene3D" id="1.10.274.30">
    <property type="entry name" value="MRG domain"/>
    <property type="match status" value="1"/>
</dbReference>
<evidence type="ECO:0000256" key="3">
    <source>
        <dbReference type="ARBA" id="ARBA00023015"/>
    </source>
</evidence>
<protein>
    <submittedName>
        <fullName evidence="7">NuA4 complex subunit EAF3-like protein</fullName>
    </submittedName>
</protein>
<dbReference type="EMBL" id="LXQA010338402">
    <property type="protein sequence ID" value="MCI45007.1"/>
    <property type="molecule type" value="Genomic_DNA"/>
</dbReference>
<dbReference type="GO" id="GO:0006325">
    <property type="term" value="P:chromatin organization"/>
    <property type="evidence" value="ECO:0007669"/>
    <property type="project" value="UniProtKB-KW"/>
</dbReference>
<keyword evidence="8" id="KW-1185">Reference proteome</keyword>
<organism evidence="7 8">
    <name type="scientific">Trifolium medium</name>
    <dbReference type="NCBI Taxonomy" id="97028"/>
    <lineage>
        <taxon>Eukaryota</taxon>
        <taxon>Viridiplantae</taxon>
        <taxon>Streptophyta</taxon>
        <taxon>Embryophyta</taxon>
        <taxon>Tracheophyta</taxon>
        <taxon>Spermatophyta</taxon>
        <taxon>Magnoliopsida</taxon>
        <taxon>eudicotyledons</taxon>
        <taxon>Gunneridae</taxon>
        <taxon>Pentapetalae</taxon>
        <taxon>rosids</taxon>
        <taxon>fabids</taxon>
        <taxon>Fabales</taxon>
        <taxon>Fabaceae</taxon>
        <taxon>Papilionoideae</taxon>
        <taxon>50 kb inversion clade</taxon>
        <taxon>NPAAA clade</taxon>
        <taxon>Hologalegina</taxon>
        <taxon>IRL clade</taxon>
        <taxon>Trifolieae</taxon>
        <taxon>Trifolium</taxon>
    </lineage>
</organism>
<dbReference type="InterPro" id="IPR008676">
    <property type="entry name" value="MRG"/>
</dbReference>
<feature type="non-terminal residue" evidence="7">
    <location>
        <position position="1"/>
    </location>
</feature>
<sequence>AADSTGEVLKGIRLYFDKALPMMLLYKKERKQCSEAVGDNASPSTIYGAEHLLRLFGMFITFCCFQVRA</sequence>
<evidence type="ECO:0000256" key="5">
    <source>
        <dbReference type="ARBA" id="ARBA00023242"/>
    </source>
</evidence>
<dbReference type="InterPro" id="IPR026541">
    <property type="entry name" value="MRG_dom"/>
</dbReference>
<dbReference type="AlphaFoldDB" id="A0A392S9B6"/>
<dbReference type="PANTHER" id="PTHR10880:SF15">
    <property type="entry name" value="MSL COMPLEX SUBUNIT 3"/>
    <property type="match status" value="1"/>
</dbReference>
<dbReference type="Pfam" id="PF05712">
    <property type="entry name" value="MRG"/>
    <property type="match status" value="1"/>
</dbReference>
<evidence type="ECO:0000256" key="4">
    <source>
        <dbReference type="ARBA" id="ARBA00023163"/>
    </source>
</evidence>
<name>A0A392S9B6_9FABA</name>
<keyword evidence="2" id="KW-0156">Chromatin regulator</keyword>
<keyword evidence="3" id="KW-0805">Transcription regulation</keyword>
<dbReference type="PANTHER" id="PTHR10880">
    <property type="entry name" value="MORTALITY FACTOR 4-LIKE PROTEIN"/>
    <property type="match status" value="1"/>
</dbReference>
<comment type="subcellular location">
    <subcellularLocation>
        <location evidence="1">Nucleus</location>
    </subcellularLocation>
</comment>
<dbReference type="InterPro" id="IPR038217">
    <property type="entry name" value="MRG_C_sf"/>
</dbReference>